<dbReference type="PANTHER" id="PTHR30537">
    <property type="entry name" value="HTH-TYPE TRANSCRIPTIONAL REGULATOR"/>
    <property type="match status" value="1"/>
</dbReference>
<protein>
    <submittedName>
        <fullName evidence="6">LysR family transcriptional regulator</fullName>
    </submittedName>
</protein>
<name>A0A8J7Q3F4_9BACT</name>
<dbReference type="Gene3D" id="1.10.10.10">
    <property type="entry name" value="Winged helix-like DNA-binding domain superfamily/Winged helix DNA-binding domain"/>
    <property type="match status" value="1"/>
</dbReference>
<feature type="domain" description="HTH lysR-type" evidence="5">
    <location>
        <begin position="2"/>
        <end position="59"/>
    </location>
</feature>
<dbReference type="Pfam" id="PF00126">
    <property type="entry name" value="HTH_1"/>
    <property type="match status" value="1"/>
</dbReference>
<dbReference type="GO" id="GO:0043565">
    <property type="term" value="F:sequence-specific DNA binding"/>
    <property type="evidence" value="ECO:0007669"/>
    <property type="project" value="TreeGrafter"/>
</dbReference>
<comment type="caution">
    <text evidence="6">The sequence shown here is derived from an EMBL/GenBank/DDBJ whole genome shotgun (WGS) entry which is preliminary data.</text>
</comment>
<dbReference type="EMBL" id="JAFREP010000014">
    <property type="protein sequence ID" value="MBO1319837.1"/>
    <property type="molecule type" value="Genomic_DNA"/>
</dbReference>
<dbReference type="AlphaFoldDB" id="A0A8J7Q3F4"/>
<dbReference type="GO" id="GO:0003700">
    <property type="term" value="F:DNA-binding transcription factor activity"/>
    <property type="evidence" value="ECO:0007669"/>
    <property type="project" value="InterPro"/>
</dbReference>
<dbReference type="InterPro" id="IPR000847">
    <property type="entry name" value="LysR_HTH_N"/>
</dbReference>
<evidence type="ECO:0000256" key="2">
    <source>
        <dbReference type="ARBA" id="ARBA00023015"/>
    </source>
</evidence>
<dbReference type="SUPFAM" id="SSF46785">
    <property type="entry name" value="Winged helix' DNA-binding domain"/>
    <property type="match status" value="1"/>
</dbReference>
<evidence type="ECO:0000313" key="7">
    <source>
        <dbReference type="Proteomes" id="UP000664417"/>
    </source>
</evidence>
<dbReference type="PROSITE" id="PS50931">
    <property type="entry name" value="HTH_LYSR"/>
    <property type="match status" value="1"/>
</dbReference>
<dbReference type="Pfam" id="PF03466">
    <property type="entry name" value="LysR_substrate"/>
    <property type="match status" value="1"/>
</dbReference>
<keyword evidence="3" id="KW-0238">DNA-binding</keyword>
<keyword evidence="4" id="KW-0804">Transcription</keyword>
<reference evidence="6" key="1">
    <citation type="submission" date="2021-03" db="EMBL/GenBank/DDBJ databases">
        <authorList>
            <person name="Wang G."/>
        </authorList>
    </citation>
    <scope>NUCLEOTIDE SEQUENCE</scope>
    <source>
        <strain evidence="6">KCTC 12899</strain>
    </source>
</reference>
<dbReference type="Proteomes" id="UP000664417">
    <property type="component" value="Unassembled WGS sequence"/>
</dbReference>
<comment type="similarity">
    <text evidence="1">Belongs to the LysR transcriptional regulatory family.</text>
</comment>
<dbReference type="SUPFAM" id="SSF53850">
    <property type="entry name" value="Periplasmic binding protein-like II"/>
    <property type="match status" value="1"/>
</dbReference>
<dbReference type="Gene3D" id="3.40.190.290">
    <property type="match status" value="1"/>
</dbReference>
<dbReference type="GO" id="GO:0006351">
    <property type="term" value="P:DNA-templated transcription"/>
    <property type="evidence" value="ECO:0007669"/>
    <property type="project" value="TreeGrafter"/>
</dbReference>
<dbReference type="InterPro" id="IPR036390">
    <property type="entry name" value="WH_DNA-bd_sf"/>
</dbReference>
<dbReference type="InterPro" id="IPR005119">
    <property type="entry name" value="LysR_subst-bd"/>
</dbReference>
<evidence type="ECO:0000259" key="5">
    <source>
        <dbReference type="PROSITE" id="PS50931"/>
    </source>
</evidence>
<proteinExistence type="inferred from homology"/>
<keyword evidence="2" id="KW-0805">Transcription regulation</keyword>
<dbReference type="PANTHER" id="PTHR30537:SF3">
    <property type="entry name" value="TRANSCRIPTIONAL REGULATORY PROTEIN"/>
    <property type="match status" value="1"/>
</dbReference>
<sequence length="291" mass="32250">MFQWDDVKVFLATARSGSTVEAAARLQVNQSTVSRRLAALEQALSTPLFERTRAGFVLSKAGRAVLPFAEEMEAGALRIAREIGAAENEAGGVVVVATIDEIATWIIAPVLPEFHRKWPHIRLDLKSSPRLVNLERGEADVALRLARPESGNLFARRVGGFAFGVYASQSYLETRSPDSLEDPHTLDWIMLEGLPPHLPESRWFAALYPDLKPILKCNGTKPQIAAVQAGLGVALLPRPTAYLAQGLVRLPVETKGLYREIWLVVHRERRHVPTVQAVVDFLQDVMTRPLR</sequence>
<accession>A0A8J7Q3F4</accession>
<dbReference type="InterPro" id="IPR058163">
    <property type="entry name" value="LysR-type_TF_proteobact-type"/>
</dbReference>
<evidence type="ECO:0000256" key="1">
    <source>
        <dbReference type="ARBA" id="ARBA00009437"/>
    </source>
</evidence>
<evidence type="ECO:0000313" key="6">
    <source>
        <dbReference type="EMBL" id="MBO1319837.1"/>
    </source>
</evidence>
<gene>
    <name evidence="6" type="ORF">J3U88_15280</name>
</gene>
<dbReference type="RefSeq" id="WP_207859741.1">
    <property type="nucleotide sequence ID" value="NZ_JAFREP010000014.1"/>
</dbReference>
<keyword evidence="7" id="KW-1185">Reference proteome</keyword>
<evidence type="ECO:0000256" key="4">
    <source>
        <dbReference type="ARBA" id="ARBA00023163"/>
    </source>
</evidence>
<dbReference type="InterPro" id="IPR036388">
    <property type="entry name" value="WH-like_DNA-bd_sf"/>
</dbReference>
<evidence type="ECO:0000256" key="3">
    <source>
        <dbReference type="ARBA" id="ARBA00023125"/>
    </source>
</evidence>
<dbReference type="PRINTS" id="PR00039">
    <property type="entry name" value="HTHLYSR"/>
</dbReference>
<organism evidence="6 7">
    <name type="scientific">Acanthopleuribacter pedis</name>
    <dbReference type="NCBI Taxonomy" id="442870"/>
    <lineage>
        <taxon>Bacteria</taxon>
        <taxon>Pseudomonadati</taxon>
        <taxon>Acidobacteriota</taxon>
        <taxon>Holophagae</taxon>
        <taxon>Acanthopleuribacterales</taxon>
        <taxon>Acanthopleuribacteraceae</taxon>
        <taxon>Acanthopleuribacter</taxon>
    </lineage>
</organism>